<evidence type="ECO:0000313" key="1">
    <source>
        <dbReference type="EMBL" id="CAB5031477.1"/>
    </source>
</evidence>
<name>A0A6J7RRL5_9ZZZZ</name>
<organism evidence="1">
    <name type="scientific">freshwater metagenome</name>
    <dbReference type="NCBI Taxonomy" id="449393"/>
    <lineage>
        <taxon>unclassified sequences</taxon>
        <taxon>metagenomes</taxon>
        <taxon>ecological metagenomes</taxon>
    </lineage>
</organism>
<gene>
    <name evidence="1" type="ORF">UFOPK4098_01595</name>
    <name evidence="2" type="ORF">UFOPK4347_01853</name>
</gene>
<sequence>MHIMHTMRILTKSKPVIRRSTGAFLLVGVLAGVAVGGGVGVIAASSAKTVTVCADNKTNVLRYAKSGKCAKNETSVVLNQTGAKGSMGETGAAGATGATGAKGDAGATGATGAKGDIGATGPAGSSGLKLLDGNGNEVTGIQPGIDPSFVVNGTLTMSPTSFSGQSGFVRYVNGALWVMRRDGTYYPFNAYNDYVYFRSADCTGTVYMPTGQGTLAQTTRLGSRDGGASGERNYYRKTDSTATYNGQDVWSRYQSFSSGWQADCRNTTQRDDFPPPSVGTVFQQYSTTTEAFPTAPATSTSPFSWSAG</sequence>
<accession>A0A6J7RRL5</accession>
<dbReference type="EMBL" id="CAFBQU010000117">
    <property type="protein sequence ID" value="CAB5068570.1"/>
    <property type="molecule type" value="Genomic_DNA"/>
</dbReference>
<evidence type="ECO:0000313" key="2">
    <source>
        <dbReference type="EMBL" id="CAB5068570.1"/>
    </source>
</evidence>
<reference evidence="1" key="1">
    <citation type="submission" date="2020-05" db="EMBL/GenBank/DDBJ databases">
        <authorList>
            <person name="Chiriac C."/>
            <person name="Salcher M."/>
            <person name="Ghai R."/>
            <person name="Kavagutti S V."/>
        </authorList>
    </citation>
    <scope>NUCLEOTIDE SEQUENCE</scope>
</reference>
<dbReference type="Pfam" id="PF01391">
    <property type="entry name" value="Collagen"/>
    <property type="match status" value="1"/>
</dbReference>
<protein>
    <submittedName>
        <fullName evidence="1">Unannotated protein</fullName>
    </submittedName>
</protein>
<dbReference type="InterPro" id="IPR008160">
    <property type="entry name" value="Collagen"/>
</dbReference>
<dbReference type="EMBL" id="CAFBPN010000155">
    <property type="protein sequence ID" value="CAB5031477.1"/>
    <property type="molecule type" value="Genomic_DNA"/>
</dbReference>
<proteinExistence type="predicted"/>
<dbReference type="AlphaFoldDB" id="A0A6J7RRL5"/>